<feature type="compositionally biased region" description="Basic and acidic residues" evidence="1">
    <location>
        <begin position="1"/>
        <end position="35"/>
    </location>
</feature>
<dbReference type="SUPFAM" id="SSF53335">
    <property type="entry name" value="S-adenosyl-L-methionine-dependent methyltransferases"/>
    <property type="match status" value="1"/>
</dbReference>
<dbReference type="PANTHER" id="PTHR45904">
    <property type="entry name" value="TRNA (URACIL-5-)-METHYLTRANSFERASE"/>
    <property type="match status" value="1"/>
</dbReference>
<feature type="compositionally biased region" description="Basic and acidic residues" evidence="1">
    <location>
        <begin position="48"/>
        <end position="62"/>
    </location>
</feature>
<feature type="region of interest" description="Disordered" evidence="1">
    <location>
        <begin position="1"/>
        <end position="183"/>
    </location>
</feature>
<feature type="compositionally biased region" description="Basic and acidic residues" evidence="1">
    <location>
        <begin position="137"/>
        <end position="149"/>
    </location>
</feature>
<proteinExistence type="predicted"/>
<gene>
    <name evidence="2" type="ORF">B7P43_G17782</name>
</gene>
<dbReference type="Proteomes" id="UP000235965">
    <property type="component" value="Unassembled WGS sequence"/>
</dbReference>
<sequence>MASHDRIPALEHDEEHKAKVELARENDGSHRKSDGTELFGNSQEYQETEARIGQELLTEKGVYDGNINKARNTNDTCSVTDVGRQPASEVDSTENSSEVDASTPKPVAGTDKQPASEVVGCVENLSGADTSASKPTDVTECKTADEGDQSKISTEEQVNDTEKNKEGVPGTSSEATPADDKSSESAHLYIHVLLVRGLPPREAGNLKQLLNMTLGDLGHRIRPRQKGDKVLYVHFKSEDEMKIAQSLLHNQSFLGYTLNAKVVSNEQQKRKILMIDEEYIPMTKKMKRDPEIRAIMKQEGNILQFSDGPYAAQLNRKSEDLFMKLQKIGKLLRRHYPKYDRMIGKREMKYGGLICILERFLGCPPETRYANRCKFSVGIDEETGQLVVGFHAGGAKVNKVSTVKHNYPPHVVEAAQVFENAIQGLERVSDADGVVQYKFWHEVVIRTNQAKDLMFMVYVQSPQETAEERMKLLDEEMKAFFESNEARKCRIISVYTKVTHIPAFKAQQLNLVVGTPYLEETVLDLKFHLLPAMHFWNNIHAAKMVCRGINQLLAPTKRITVLELGCGFGLIGLYLSKMAGEVLSVDEDHFVGEAKKHAELNGITGCQYFGGKPDEVLPTLATKITCNKACAIVISTSNHFSTCAKAMKELRKIPQVRRVVLVTEMFYSRFSPIMALSKPTNASEMGYPFFPLRAIPVDTKPNGKGYMVLILMERVGLFSLLKTPGHSRDRSGRAKEFQGRGRGGGESWRPYEVEEEYSELLLRDLEEI</sequence>
<evidence type="ECO:0000313" key="2">
    <source>
        <dbReference type="EMBL" id="PNF25196.1"/>
    </source>
</evidence>
<dbReference type="Gene3D" id="3.40.50.150">
    <property type="entry name" value="Vaccinia Virus protein VP39"/>
    <property type="match status" value="1"/>
</dbReference>
<evidence type="ECO:0000313" key="3">
    <source>
        <dbReference type="Proteomes" id="UP000235965"/>
    </source>
</evidence>
<name>A0A2J7Q9D2_9NEOP</name>
<comment type="caution">
    <text evidence="2">The sequence shown here is derived from an EMBL/GenBank/DDBJ whole genome shotgun (WGS) entry which is preliminary data.</text>
</comment>
<dbReference type="EMBL" id="NEVH01016369">
    <property type="protein sequence ID" value="PNF25196.1"/>
    <property type="molecule type" value="Genomic_DNA"/>
</dbReference>
<feature type="compositionally biased region" description="Basic and acidic residues" evidence="1">
    <location>
        <begin position="726"/>
        <end position="739"/>
    </location>
</feature>
<protein>
    <recommendedName>
        <fullName evidence="4">tRNA (Uracil-5-)-methyltransferase-like protein A</fullName>
    </recommendedName>
</protein>
<dbReference type="STRING" id="105785.A0A2J7Q9D2"/>
<accession>A0A2J7Q9D2</accession>
<dbReference type="PANTHER" id="PTHR45904:SF2">
    <property type="entry name" value="TRNA (URACIL-5-)-METHYLTRANSFERASE HOMOLOG A"/>
    <property type="match status" value="1"/>
</dbReference>
<dbReference type="InterPro" id="IPR045850">
    <property type="entry name" value="TRM2_met"/>
</dbReference>
<organism evidence="2 3">
    <name type="scientific">Cryptotermes secundus</name>
    <dbReference type="NCBI Taxonomy" id="105785"/>
    <lineage>
        <taxon>Eukaryota</taxon>
        <taxon>Metazoa</taxon>
        <taxon>Ecdysozoa</taxon>
        <taxon>Arthropoda</taxon>
        <taxon>Hexapoda</taxon>
        <taxon>Insecta</taxon>
        <taxon>Pterygota</taxon>
        <taxon>Neoptera</taxon>
        <taxon>Polyneoptera</taxon>
        <taxon>Dictyoptera</taxon>
        <taxon>Blattodea</taxon>
        <taxon>Blattoidea</taxon>
        <taxon>Termitoidae</taxon>
        <taxon>Kalotermitidae</taxon>
        <taxon>Cryptotermitinae</taxon>
        <taxon>Cryptotermes</taxon>
    </lineage>
</organism>
<dbReference type="AlphaFoldDB" id="A0A2J7Q9D2"/>
<evidence type="ECO:0008006" key="4">
    <source>
        <dbReference type="Google" id="ProtNLM"/>
    </source>
</evidence>
<dbReference type="InParanoid" id="A0A2J7Q9D2"/>
<reference evidence="2 3" key="1">
    <citation type="submission" date="2017-12" db="EMBL/GenBank/DDBJ databases">
        <title>Hemimetabolous genomes reveal molecular basis of termite eusociality.</title>
        <authorList>
            <person name="Harrison M.C."/>
            <person name="Jongepier E."/>
            <person name="Robertson H.M."/>
            <person name="Arning N."/>
            <person name="Bitard-Feildel T."/>
            <person name="Chao H."/>
            <person name="Childers C.P."/>
            <person name="Dinh H."/>
            <person name="Doddapaneni H."/>
            <person name="Dugan S."/>
            <person name="Gowin J."/>
            <person name="Greiner C."/>
            <person name="Han Y."/>
            <person name="Hu H."/>
            <person name="Hughes D.S.T."/>
            <person name="Huylmans A.-K."/>
            <person name="Kemena C."/>
            <person name="Kremer L.P.M."/>
            <person name="Lee S.L."/>
            <person name="Lopez-Ezquerra A."/>
            <person name="Mallet L."/>
            <person name="Monroy-Kuhn J.M."/>
            <person name="Moser A."/>
            <person name="Murali S.C."/>
            <person name="Muzny D.M."/>
            <person name="Otani S."/>
            <person name="Piulachs M.-D."/>
            <person name="Poelchau M."/>
            <person name="Qu J."/>
            <person name="Schaub F."/>
            <person name="Wada-Katsumata A."/>
            <person name="Worley K.C."/>
            <person name="Xie Q."/>
            <person name="Ylla G."/>
            <person name="Poulsen M."/>
            <person name="Gibbs R.A."/>
            <person name="Schal C."/>
            <person name="Richards S."/>
            <person name="Belles X."/>
            <person name="Korb J."/>
            <person name="Bornberg-Bauer E."/>
        </authorList>
    </citation>
    <scope>NUCLEOTIDE SEQUENCE [LARGE SCALE GENOMIC DNA]</scope>
    <source>
        <tissue evidence="2">Whole body</tissue>
    </source>
</reference>
<keyword evidence="3" id="KW-1185">Reference proteome</keyword>
<dbReference type="OrthoDB" id="10250660at2759"/>
<feature type="compositionally biased region" description="Polar residues" evidence="1">
    <location>
        <begin position="127"/>
        <end position="136"/>
    </location>
</feature>
<dbReference type="Gene3D" id="2.40.50.1070">
    <property type="match status" value="1"/>
</dbReference>
<feature type="region of interest" description="Disordered" evidence="1">
    <location>
        <begin position="724"/>
        <end position="748"/>
    </location>
</feature>
<dbReference type="InterPro" id="IPR029063">
    <property type="entry name" value="SAM-dependent_MTases_sf"/>
</dbReference>
<dbReference type="GO" id="GO:0003723">
    <property type="term" value="F:RNA binding"/>
    <property type="evidence" value="ECO:0007669"/>
    <property type="project" value="TreeGrafter"/>
</dbReference>
<evidence type="ECO:0000256" key="1">
    <source>
        <dbReference type="SAM" id="MobiDB-lite"/>
    </source>
</evidence>
<feature type="compositionally biased region" description="Polar residues" evidence="1">
    <location>
        <begin position="69"/>
        <end position="79"/>
    </location>
</feature>